<dbReference type="PANTHER" id="PTHR11926">
    <property type="entry name" value="GLUCOSYL/GLUCURONOSYL TRANSFERASES"/>
    <property type="match status" value="1"/>
</dbReference>
<comment type="caution">
    <text evidence="3">The sequence shown here is derived from an EMBL/GenBank/DDBJ whole genome shotgun (WGS) entry which is preliminary data.</text>
</comment>
<dbReference type="OrthoDB" id="5835829at2759"/>
<accession>A0A834LYR1</accession>
<dbReference type="InterPro" id="IPR058980">
    <property type="entry name" value="Glyco_transf_N"/>
</dbReference>
<dbReference type="Proteomes" id="UP000626092">
    <property type="component" value="Unassembled WGS sequence"/>
</dbReference>
<proteinExistence type="inferred from homology"/>
<dbReference type="GO" id="GO:0080044">
    <property type="term" value="F:quercetin 7-O-glucosyltransferase activity"/>
    <property type="evidence" value="ECO:0007669"/>
    <property type="project" value="TreeGrafter"/>
</dbReference>
<protein>
    <recommendedName>
        <fullName evidence="2">Glycosyltransferase N-terminal domain-containing protein</fullName>
    </recommendedName>
</protein>
<evidence type="ECO:0000259" key="2">
    <source>
        <dbReference type="Pfam" id="PF26168"/>
    </source>
</evidence>
<dbReference type="Gene3D" id="3.40.50.2000">
    <property type="entry name" value="Glycogen Phosphorylase B"/>
    <property type="match status" value="1"/>
</dbReference>
<comment type="similarity">
    <text evidence="1">Belongs to the UDP-glycosyltransferase family.</text>
</comment>
<evidence type="ECO:0000313" key="3">
    <source>
        <dbReference type="EMBL" id="KAF7153090.1"/>
    </source>
</evidence>
<keyword evidence="4" id="KW-1185">Reference proteome</keyword>
<name>A0A834LYR1_RHOSS</name>
<dbReference type="EMBL" id="WJXA01000001">
    <property type="protein sequence ID" value="KAF7153090.1"/>
    <property type="molecule type" value="Genomic_DNA"/>
</dbReference>
<reference evidence="3" key="1">
    <citation type="submission" date="2019-11" db="EMBL/GenBank/DDBJ databases">
        <authorList>
            <person name="Liu Y."/>
            <person name="Hou J."/>
            <person name="Li T.-Q."/>
            <person name="Guan C.-H."/>
            <person name="Wu X."/>
            <person name="Wu H.-Z."/>
            <person name="Ling F."/>
            <person name="Zhang R."/>
            <person name="Shi X.-G."/>
            <person name="Ren J.-P."/>
            <person name="Chen E.-F."/>
            <person name="Sun J.-M."/>
        </authorList>
    </citation>
    <scope>NUCLEOTIDE SEQUENCE</scope>
    <source>
        <strain evidence="3">Adult_tree_wgs_1</strain>
        <tissue evidence="3">Leaves</tissue>
    </source>
</reference>
<dbReference type="PANTHER" id="PTHR11926:SF1553">
    <property type="entry name" value="GLYCOSYLTRANSFERASE"/>
    <property type="match status" value="1"/>
</dbReference>
<sequence length="275" mass="29860">MAENGNKPYKAHVLVLPFPAQGHINPMLQFCKRLASKGLKTTFVNTLFISSNTQPSASSLISTATISDGYDSCGFAGAGDPGSYLAQFRSVGSETLSDLIKKLDGQGLRVDGLVYDPFLPWALDVAREFGLVGAAFFTQSCAVNNVYYHVRKGILKLPFEEEAILVPGLPPLKRSETPSFVGDYGSYPAFCDMLVNQFSNIDKADWVLFNTFYDLEEEVALIGSGSAVPDLVGYSTTAWLHQGGPAHQWCLSDQADPSDLSRPEGSCLLVEIERT</sequence>
<organism evidence="3 4">
    <name type="scientific">Rhododendron simsii</name>
    <name type="common">Sims's rhododendron</name>
    <dbReference type="NCBI Taxonomy" id="118357"/>
    <lineage>
        <taxon>Eukaryota</taxon>
        <taxon>Viridiplantae</taxon>
        <taxon>Streptophyta</taxon>
        <taxon>Embryophyta</taxon>
        <taxon>Tracheophyta</taxon>
        <taxon>Spermatophyta</taxon>
        <taxon>Magnoliopsida</taxon>
        <taxon>eudicotyledons</taxon>
        <taxon>Gunneridae</taxon>
        <taxon>Pentapetalae</taxon>
        <taxon>asterids</taxon>
        <taxon>Ericales</taxon>
        <taxon>Ericaceae</taxon>
        <taxon>Ericoideae</taxon>
        <taxon>Rhodoreae</taxon>
        <taxon>Rhododendron</taxon>
    </lineage>
</organism>
<dbReference type="Pfam" id="PF26168">
    <property type="entry name" value="Glyco_transf_N"/>
    <property type="match status" value="1"/>
</dbReference>
<dbReference type="SUPFAM" id="SSF53756">
    <property type="entry name" value="UDP-Glycosyltransferase/glycogen phosphorylase"/>
    <property type="match status" value="1"/>
</dbReference>
<dbReference type="AlphaFoldDB" id="A0A834LYR1"/>
<gene>
    <name evidence="3" type="ORF">RHSIM_Rhsim01G0247200</name>
</gene>
<dbReference type="GO" id="GO:0080043">
    <property type="term" value="F:quercetin 3-O-glucosyltransferase activity"/>
    <property type="evidence" value="ECO:0007669"/>
    <property type="project" value="TreeGrafter"/>
</dbReference>
<evidence type="ECO:0000256" key="1">
    <source>
        <dbReference type="ARBA" id="ARBA00009995"/>
    </source>
</evidence>
<feature type="domain" description="Glycosyltransferase N-terminal" evidence="2">
    <location>
        <begin position="13"/>
        <end position="46"/>
    </location>
</feature>
<evidence type="ECO:0000313" key="4">
    <source>
        <dbReference type="Proteomes" id="UP000626092"/>
    </source>
</evidence>